<dbReference type="InterPro" id="IPR001296">
    <property type="entry name" value="Glyco_trans_1"/>
</dbReference>
<sequence length="357" mass="40839">MKILFLFTVNKSFLSDYFVSLATHVAALGNETIVFSLKQQRSHHKVNEVTYITEQKKSTLHLYRVIYRLIKEERPTIVISNFSYVNPALFAGKLLNVEKNIAWQHTLIEQTKATKRQIFIKSKFLNWADGIVVNSKRLKDELENQFRVRGKQIDILPFWSSIASYTPKKITLPSAEILIGCCGRLEIDKNQRTLLKAFAEVKQAMPTTNLKLLLAGEGSDKRHLENLAETLAIKDEVIFLGLLSAEEMAYFYTKVDLLVLPSLHEAFGLTFIEALALNTPLLVSEAFGALSFIEPNLLMKYDMVFTPDDVKMLVQKMKLRIAAGRQENHNYKALYDSCFSDEIIRNKFEEIIALHTT</sequence>
<dbReference type="InterPro" id="IPR050194">
    <property type="entry name" value="Glycosyltransferase_grp1"/>
</dbReference>
<feature type="domain" description="Glycosyltransferase subfamily 4-like N-terminal" evidence="2">
    <location>
        <begin position="17"/>
        <end position="157"/>
    </location>
</feature>
<dbReference type="Gene3D" id="3.40.50.2000">
    <property type="entry name" value="Glycogen Phosphorylase B"/>
    <property type="match status" value="2"/>
</dbReference>
<dbReference type="PANTHER" id="PTHR45947">
    <property type="entry name" value="SULFOQUINOVOSYL TRANSFERASE SQD2"/>
    <property type="match status" value="1"/>
</dbReference>
<evidence type="ECO:0000259" key="2">
    <source>
        <dbReference type="Pfam" id="PF13439"/>
    </source>
</evidence>
<evidence type="ECO:0000313" key="3">
    <source>
        <dbReference type="EMBL" id="QIE60634.1"/>
    </source>
</evidence>
<dbReference type="InterPro" id="IPR028098">
    <property type="entry name" value="Glyco_trans_4-like_N"/>
</dbReference>
<name>A0A6G6GQ85_9FLAO</name>
<dbReference type="Proteomes" id="UP000505306">
    <property type="component" value="Chromosome"/>
</dbReference>
<dbReference type="Pfam" id="PF13439">
    <property type="entry name" value="Glyco_transf_4"/>
    <property type="match status" value="1"/>
</dbReference>
<dbReference type="Pfam" id="PF00534">
    <property type="entry name" value="Glycos_transf_1"/>
    <property type="match status" value="1"/>
</dbReference>
<dbReference type="SUPFAM" id="SSF53756">
    <property type="entry name" value="UDP-Glycosyltransferase/glycogen phosphorylase"/>
    <property type="match status" value="1"/>
</dbReference>
<dbReference type="GO" id="GO:0016757">
    <property type="term" value="F:glycosyltransferase activity"/>
    <property type="evidence" value="ECO:0007669"/>
    <property type="project" value="InterPro"/>
</dbReference>
<proteinExistence type="predicted"/>
<dbReference type="AlphaFoldDB" id="A0A6G6GQ85"/>
<organism evidence="3 4">
    <name type="scientific">Rasiella rasia</name>
    <dbReference type="NCBI Taxonomy" id="2744027"/>
    <lineage>
        <taxon>Bacteria</taxon>
        <taxon>Pseudomonadati</taxon>
        <taxon>Bacteroidota</taxon>
        <taxon>Flavobacteriia</taxon>
        <taxon>Flavobacteriales</taxon>
        <taxon>Flavobacteriaceae</taxon>
        <taxon>Rasiella</taxon>
    </lineage>
</organism>
<keyword evidence="3" id="KW-0808">Transferase</keyword>
<keyword evidence="4" id="KW-1185">Reference proteome</keyword>
<evidence type="ECO:0000313" key="4">
    <source>
        <dbReference type="Proteomes" id="UP000505306"/>
    </source>
</evidence>
<accession>A0A6G6GQ85</accession>
<dbReference type="PANTHER" id="PTHR45947:SF3">
    <property type="entry name" value="SULFOQUINOVOSYL TRANSFERASE SQD2"/>
    <property type="match status" value="1"/>
</dbReference>
<reference evidence="3 4" key="1">
    <citation type="submission" date="2020-02" db="EMBL/GenBank/DDBJ databases">
        <title>Complete genome sequence of Flavobacteriaceae bacterium.</title>
        <authorList>
            <person name="Kim S.-J."/>
            <person name="Kim Y.-S."/>
            <person name="Kim K.-H."/>
        </authorList>
    </citation>
    <scope>NUCLEOTIDE SEQUENCE [LARGE SCALE GENOMIC DNA]</scope>
    <source>
        <strain evidence="3 4">RR4-40</strain>
    </source>
</reference>
<gene>
    <name evidence="3" type="ORF">G5B37_13995</name>
</gene>
<dbReference type="RefSeq" id="WP_164680645.1">
    <property type="nucleotide sequence ID" value="NZ_CP049057.1"/>
</dbReference>
<dbReference type="EMBL" id="CP049057">
    <property type="protein sequence ID" value="QIE60634.1"/>
    <property type="molecule type" value="Genomic_DNA"/>
</dbReference>
<dbReference type="KEGG" id="mgel:G5B37_13995"/>
<protein>
    <submittedName>
        <fullName evidence="3">Glycosyltransferase family 4 protein</fullName>
    </submittedName>
</protein>
<evidence type="ECO:0000259" key="1">
    <source>
        <dbReference type="Pfam" id="PF00534"/>
    </source>
</evidence>
<dbReference type="CDD" id="cd03801">
    <property type="entry name" value="GT4_PimA-like"/>
    <property type="match status" value="1"/>
</dbReference>
<feature type="domain" description="Glycosyl transferase family 1" evidence="1">
    <location>
        <begin position="168"/>
        <end position="319"/>
    </location>
</feature>